<evidence type="ECO:0000313" key="2">
    <source>
        <dbReference type="EMBL" id="KAG0258988.1"/>
    </source>
</evidence>
<name>A0A9P6Q4V5_9FUNG</name>
<protein>
    <recommendedName>
        <fullName evidence="4">F-box domain-containing protein</fullName>
    </recommendedName>
</protein>
<proteinExistence type="predicted"/>
<dbReference type="Proteomes" id="UP000726737">
    <property type="component" value="Unassembled WGS sequence"/>
</dbReference>
<organism evidence="2 3">
    <name type="scientific">Mortierella polycephala</name>
    <dbReference type="NCBI Taxonomy" id="41804"/>
    <lineage>
        <taxon>Eukaryota</taxon>
        <taxon>Fungi</taxon>
        <taxon>Fungi incertae sedis</taxon>
        <taxon>Mucoromycota</taxon>
        <taxon>Mortierellomycotina</taxon>
        <taxon>Mortierellomycetes</taxon>
        <taxon>Mortierellales</taxon>
        <taxon>Mortierellaceae</taxon>
        <taxon>Mortierella</taxon>
    </lineage>
</organism>
<evidence type="ECO:0008006" key="4">
    <source>
        <dbReference type="Google" id="ProtNLM"/>
    </source>
</evidence>
<reference evidence="2" key="1">
    <citation type="journal article" date="2020" name="Fungal Divers.">
        <title>Resolving the Mortierellaceae phylogeny through synthesis of multi-gene phylogenetics and phylogenomics.</title>
        <authorList>
            <person name="Vandepol N."/>
            <person name="Liber J."/>
            <person name="Desiro A."/>
            <person name="Na H."/>
            <person name="Kennedy M."/>
            <person name="Barry K."/>
            <person name="Grigoriev I.V."/>
            <person name="Miller A.N."/>
            <person name="O'Donnell K."/>
            <person name="Stajich J.E."/>
            <person name="Bonito G."/>
        </authorList>
    </citation>
    <scope>NUCLEOTIDE SEQUENCE</scope>
    <source>
        <strain evidence="2">KOD948</strain>
    </source>
</reference>
<evidence type="ECO:0000256" key="1">
    <source>
        <dbReference type="SAM" id="MobiDB-lite"/>
    </source>
</evidence>
<feature type="compositionally biased region" description="Basic and acidic residues" evidence="1">
    <location>
        <begin position="474"/>
        <end position="489"/>
    </location>
</feature>
<feature type="region of interest" description="Disordered" evidence="1">
    <location>
        <begin position="145"/>
        <end position="166"/>
    </location>
</feature>
<accession>A0A9P6Q4V5</accession>
<evidence type="ECO:0000313" key="3">
    <source>
        <dbReference type="Proteomes" id="UP000726737"/>
    </source>
</evidence>
<dbReference type="AlphaFoldDB" id="A0A9P6Q4V5"/>
<feature type="region of interest" description="Disordered" evidence="1">
    <location>
        <begin position="454"/>
        <end position="500"/>
    </location>
</feature>
<feature type="compositionally biased region" description="Acidic residues" evidence="1">
    <location>
        <begin position="490"/>
        <end position="500"/>
    </location>
</feature>
<feature type="compositionally biased region" description="Acidic residues" evidence="1">
    <location>
        <begin position="461"/>
        <end position="473"/>
    </location>
</feature>
<sequence length="593" mass="65652">MDSLPLETFQLICSFCPLHVLASLRLVSKDFCDRVDGSLTARRMHAVPTKTVTTKDKHDHNACYIRLALNRQHEPIVAAFNRYSIRHNYLEFVQRTAPSAIDGSVFPGSSPSSTAAASIPTGSITYRDFTLGRLDLNLWEQQRETKLKPDNNATAGDGRRARRSSIGQIASSAQAVTFSGSSSSSTMHGSNTSQATTFGQSDHYMTRFARMILGASGSGQAHAQTRAGMTTAQLVEEARQLIHTFDPEILSSRKQYKFHLTEGTHYIGDNDFIMRYTITGAAPSPSSESLTATEVGVLNGPDVLALNRSSGSLFKVDYIRVSWRWITSGTSPKAQTETRDLRLSEQLKDPIAQEDPFPELRVGRIYADRYNRVLTAIAVQGVSHHVRGELALIGYDASVLARDFISVDLCSEPVLAWITRDGQDEERRTKKNRATRSLVKMEVLLGHRSEDLLKVPSEQEGGCESDSDWEDLGPGDKVETLADQDKDATEPEMDDGDHDDEMDQEALDELLQSMKDNLGFLTARNVLEEMLATRGYKRALIWKYGVVRREMMGSVPDLQHANQLLQKIIDSETASRIHGHGVHAGSGSGSHRQ</sequence>
<gene>
    <name evidence="2" type="ORF">BG011_002883</name>
</gene>
<dbReference type="OrthoDB" id="2383020at2759"/>
<dbReference type="EMBL" id="JAAAJA010000199">
    <property type="protein sequence ID" value="KAG0258988.1"/>
    <property type="molecule type" value="Genomic_DNA"/>
</dbReference>
<comment type="caution">
    <text evidence="2">The sequence shown here is derived from an EMBL/GenBank/DDBJ whole genome shotgun (WGS) entry which is preliminary data.</text>
</comment>
<keyword evidence="3" id="KW-1185">Reference proteome</keyword>